<feature type="transmembrane region" description="Helical" evidence="1">
    <location>
        <begin position="39"/>
        <end position="62"/>
    </location>
</feature>
<evidence type="ECO:0000256" key="1">
    <source>
        <dbReference type="SAM" id="Phobius"/>
    </source>
</evidence>
<comment type="caution">
    <text evidence="2">The sequence shown here is derived from an EMBL/GenBank/DDBJ whole genome shotgun (WGS) entry which is preliminary data.</text>
</comment>
<organism evidence="2 3">
    <name type="scientific">Tomitella cavernea</name>
    <dbReference type="NCBI Taxonomy" id="1387982"/>
    <lineage>
        <taxon>Bacteria</taxon>
        <taxon>Bacillati</taxon>
        <taxon>Actinomycetota</taxon>
        <taxon>Actinomycetes</taxon>
        <taxon>Mycobacteriales</taxon>
        <taxon>Tomitella</taxon>
    </lineage>
</organism>
<name>A0ABP9CYU7_9ACTN</name>
<protein>
    <submittedName>
        <fullName evidence="2">SHOCT domain-containing protein</fullName>
    </submittedName>
</protein>
<dbReference type="RefSeq" id="WP_372435251.1">
    <property type="nucleotide sequence ID" value="NZ_BAABKQ010000001.1"/>
</dbReference>
<dbReference type="Proteomes" id="UP001500839">
    <property type="component" value="Unassembled WGS sequence"/>
</dbReference>
<evidence type="ECO:0000313" key="3">
    <source>
        <dbReference type="Proteomes" id="UP001500839"/>
    </source>
</evidence>
<accession>A0ABP9CYU7</accession>
<feature type="transmembrane region" description="Helical" evidence="1">
    <location>
        <begin position="7"/>
        <end position="27"/>
    </location>
</feature>
<keyword evidence="1" id="KW-1133">Transmembrane helix</keyword>
<keyword evidence="1" id="KW-0472">Membrane</keyword>
<dbReference type="EMBL" id="BAABKQ010000001">
    <property type="protein sequence ID" value="GAA4822985.1"/>
    <property type="molecule type" value="Genomic_DNA"/>
</dbReference>
<gene>
    <name evidence="2" type="ORF">GCM10023353_34550</name>
</gene>
<sequence length="125" mass="14259">MSFWESIWLIIVVFAFVCYLMVLWTIITDLFRDHKLSGWWKAVWVICMFIFPLLTALVYLVARGQGMAERQREAIAAAKNAQDDYIRNVVQQTGPAQQIADAKALLDDGTISQDEFDTIKTKALA</sequence>
<keyword evidence="1" id="KW-0812">Transmembrane</keyword>
<proteinExistence type="predicted"/>
<keyword evidence="3" id="KW-1185">Reference proteome</keyword>
<reference evidence="3" key="1">
    <citation type="journal article" date="2019" name="Int. J. Syst. Evol. Microbiol.">
        <title>The Global Catalogue of Microorganisms (GCM) 10K type strain sequencing project: providing services to taxonomists for standard genome sequencing and annotation.</title>
        <authorList>
            <consortium name="The Broad Institute Genomics Platform"/>
            <consortium name="The Broad Institute Genome Sequencing Center for Infectious Disease"/>
            <person name="Wu L."/>
            <person name="Ma J."/>
        </authorList>
    </citation>
    <scope>NUCLEOTIDE SEQUENCE [LARGE SCALE GENOMIC DNA]</scope>
    <source>
        <strain evidence="3">JCM 18542</strain>
    </source>
</reference>
<evidence type="ECO:0000313" key="2">
    <source>
        <dbReference type="EMBL" id="GAA4822985.1"/>
    </source>
</evidence>